<organism evidence="2 3">
    <name type="scientific">Theobroma cacao</name>
    <name type="common">Cacao</name>
    <name type="synonym">Cocoa</name>
    <dbReference type="NCBI Taxonomy" id="3641"/>
    <lineage>
        <taxon>Eukaryota</taxon>
        <taxon>Viridiplantae</taxon>
        <taxon>Streptophyta</taxon>
        <taxon>Embryophyta</taxon>
        <taxon>Tracheophyta</taxon>
        <taxon>Spermatophyta</taxon>
        <taxon>Magnoliopsida</taxon>
        <taxon>eudicotyledons</taxon>
        <taxon>Gunneridae</taxon>
        <taxon>Pentapetalae</taxon>
        <taxon>rosids</taxon>
        <taxon>malvids</taxon>
        <taxon>Malvales</taxon>
        <taxon>Malvaceae</taxon>
        <taxon>Byttnerioideae</taxon>
        <taxon>Theobroma</taxon>
    </lineage>
</organism>
<dbReference type="InterPro" id="IPR025314">
    <property type="entry name" value="DUF4219"/>
</dbReference>
<proteinExistence type="predicted"/>
<dbReference type="InParanoid" id="A0A061FSH4"/>
<name>A0A061FSH4_THECC</name>
<dbReference type="Pfam" id="PF13961">
    <property type="entry name" value="DUF4219"/>
    <property type="match status" value="1"/>
</dbReference>
<sequence>MSASTVTQQTTPIFDGSNYLVWAIRMKAFLKGVNLWNIVENETEAPELRDNATPTQVKQYEEDIAKKFRALSFIHSTVIESVLSRIMGCETIKET</sequence>
<evidence type="ECO:0000259" key="1">
    <source>
        <dbReference type="Pfam" id="PF13961"/>
    </source>
</evidence>
<reference evidence="2 3" key="1">
    <citation type="journal article" date="2013" name="Genome Biol.">
        <title>The genome sequence of the most widely cultivated cacao type and its use to identify candidate genes regulating pod color.</title>
        <authorList>
            <person name="Motamayor J.C."/>
            <person name="Mockaitis K."/>
            <person name="Schmutz J."/>
            <person name="Haiminen N."/>
            <person name="Iii D.L."/>
            <person name="Cornejo O."/>
            <person name="Findley S.D."/>
            <person name="Zheng P."/>
            <person name="Utro F."/>
            <person name="Royaert S."/>
            <person name="Saski C."/>
            <person name="Jenkins J."/>
            <person name="Podicheti R."/>
            <person name="Zhao M."/>
            <person name="Scheffler B.E."/>
            <person name="Stack J.C."/>
            <person name="Feltus F.A."/>
            <person name="Mustiga G.M."/>
            <person name="Amores F."/>
            <person name="Phillips W."/>
            <person name="Marelli J.P."/>
            <person name="May G.D."/>
            <person name="Shapiro H."/>
            <person name="Ma J."/>
            <person name="Bustamante C.D."/>
            <person name="Schnell R.J."/>
            <person name="Main D."/>
            <person name="Gilbert D."/>
            <person name="Parida L."/>
            <person name="Kuhn D.N."/>
        </authorList>
    </citation>
    <scope>NUCLEOTIDE SEQUENCE [LARGE SCALE GENOMIC DNA]</scope>
    <source>
        <strain evidence="3">cv. Matina 1-6</strain>
    </source>
</reference>
<dbReference type="EMBL" id="CM001888">
    <property type="protein sequence ID" value="EOY19848.1"/>
    <property type="molecule type" value="Genomic_DNA"/>
</dbReference>
<evidence type="ECO:0000313" key="2">
    <source>
        <dbReference type="EMBL" id="EOY19848.1"/>
    </source>
</evidence>
<dbReference type="Gramene" id="EOY19848">
    <property type="protein sequence ID" value="EOY19848"/>
    <property type="gene ID" value="TCM_045223"/>
</dbReference>
<dbReference type="AlphaFoldDB" id="A0A061FSH4"/>
<gene>
    <name evidence="2" type="ORF">TCM_045223</name>
</gene>
<dbReference type="PANTHER" id="PTHR35317:SF31">
    <property type="entry name" value="DUF4219 DOMAIN-CONTAINING PROTEIN"/>
    <property type="match status" value="1"/>
</dbReference>
<evidence type="ECO:0000313" key="3">
    <source>
        <dbReference type="Proteomes" id="UP000026915"/>
    </source>
</evidence>
<accession>A0A061FSH4</accession>
<protein>
    <recommendedName>
        <fullName evidence="1">DUF4219 domain-containing protein</fullName>
    </recommendedName>
</protein>
<keyword evidence="3" id="KW-1185">Reference proteome</keyword>
<feature type="domain" description="DUF4219" evidence="1">
    <location>
        <begin position="14"/>
        <end position="40"/>
    </location>
</feature>
<dbReference type="Proteomes" id="UP000026915">
    <property type="component" value="Chromosome 10"/>
</dbReference>
<dbReference type="PANTHER" id="PTHR35317">
    <property type="entry name" value="OS04G0629600 PROTEIN"/>
    <property type="match status" value="1"/>
</dbReference>
<dbReference type="HOGENOM" id="CLU_156201_0_0_1"/>
<dbReference type="OMA" id="IMGCETI"/>